<feature type="transmembrane region" description="Helical" evidence="1">
    <location>
        <begin position="83"/>
        <end position="101"/>
    </location>
</feature>
<keyword evidence="1" id="KW-0472">Membrane</keyword>
<name>A0ABV6J8Y1_9BACL</name>
<evidence type="ECO:0000313" key="3">
    <source>
        <dbReference type="Proteomes" id="UP001589818"/>
    </source>
</evidence>
<dbReference type="Proteomes" id="UP001589818">
    <property type="component" value="Unassembled WGS sequence"/>
</dbReference>
<comment type="caution">
    <text evidence="2">The sequence shown here is derived from an EMBL/GenBank/DDBJ whole genome shotgun (WGS) entry which is preliminary data.</text>
</comment>
<feature type="transmembrane region" description="Helical" evidence="1">
    <location>
        <begin position="212"/>
        <end position="232"/>
    </location>
</feature>
<dbReference type="EMBL" id="JBHLVF010000017">
    <property type="protein sequence ID" value="MFC0392261.1"/>
    <property type="molecule type" value="Genomic_DNA"/>
</dbReference>
<organism evidence="2 3">
    <name type="scientific">Paenibacillus mendelii</name>
    <dbReference type="NCBI Taxonomy" id="206163"/>
    <lineage>
        <taxon>Bacteria</taxon>
        <taxon>Bacillati</taxon>
        <taxon>Bacillota</taxon>
        <taxon>Bacilli</taxon>
        <taxon>Bacillales</taxon>
        <taxon>Paenibacillaceae</taxon>
        <taxon>Paenibacillus</taxon>
    </lineage>
</organism>
<feature type="transmembrane region" description="Helical" evidence="1">
    <location>
        <begin position="244"/>
        <end position="262"/>
    </location>
</feature>
<keyword evidence="3" id="KW-1185">Reference proteome</keyword>
<evidence type="ECO:0000313" key="2">
    <source>
        <dbReference type="EMBL" id="MFC0392261.1"/>
    </source>
</evidence>
<feature type="transmembrane region" description="Helical" evidence="1">
    <location>
        <begin position="107"/>
        <end position="128"/>
    </location>
</feature>
<feature type="transmembrane region" description="Helical" evidence="1">
    <location>
        <begin position="149"/>
        <end position="174"/>
    </location>
</feature>
<proteinExistence type="predicted"/>
<feature type="transmembrane region" description="Helical" evidence="1">
    <location>
        <begin position="186"/>
        <end position="205"/>
    </location>
</feature>
<reference evidence="2 3" key="1">
    <citation type="submission" date="2024-09" db="EMBL/GenBank/DDBJ databases">
        <authorList>
            <person name="Sun Q."/>
            <person name="Mori K."/>
        </authorList>
    </citation>
    <scope>NUCLEOTIDE SEQUENCE [LARGE SCALE GENOMIC DNA]</scope>
    <source>
        <strain evidence="2 3">CCM 4839</strain>
    </source>
</reference>
<evidence type="ECO:0008006" key="4">
    <source>
        <dbReference type="Google" id="ProtNLM"/>
    </source>
</evidence>
<sequence>MSVPKDTELQMLEDELRTPLSQLLTGTASSYDTARLIRALQPAFDELQQASEEDRFVNRNTVKVKRPSIFRLIRSQLSSYSRMYWLASLLIFGMLLLVLPTSQGVSAFSVGTMFSIVLPALLLASLAYSFRSWNKEMRMIETITPYPPALLLIVRTMIVISLNLVFGIAGSIYMNVKVTAFPMLPFVLQWLSLLLLVSGITAYVLMWKGFKLAFTFAAVFWIGWNGLMQRVIPLWEMSYSRHLAELQLSAVIAGLVLLALAYKRSFGTRLLP</sequence>
<keyword evidence="1" id="KW-1133">Transmembrane helix</keyword>
<gene>
    <name evidence="2" type="ORF">ACFFJ8_12890</name>
</gene>
<evidence type="ECO:0000256" key="1">
    <source>
        <dbReference type="SAM" id="Phobius"/>
    </source>
</evidence>
<keyword evidence="1" id="KW-0812">Transmembrane</keyword>
<dbReference type="RefSeq" id="WP_204819370.1">
    <property type="nucleotide sequence ID" value="NZ_JANHOF010000003.1"/>
</dbReference>
<protein>
    <recommendedName>
        <fullName evidence="4">ABC transporter permease</fullName>
    </recommendedName>
</protein>
<accession>A0ABV6J8Y1</accession>